<evidence type="ECO:0000313" key="10">
    <source>
        <dbReference type="Proteomes" id="UP000237381"/>
    </source>
</evidence>
<sequence>MTNKTIKSGDCGTCRIREVSRIRAIRLLAAVLQFIALGCGCSVVARAEDLRDLYESAVGFDPQVKSAEAQLRAQEMKEPEARSRWLPAVKLSGSDMHGHVDQEDSVVPNYETKGYTLGVTQTVFDWGALQDLSESEILVEQAAIAYAESQSDLILRLGMAYFNALSAQEELAAAKRHVSALVAQEQYVEQNYNYGNGTVVDVREAEATLDSARADEVERENDVQVKLAQLSSIVGRRPQILVPLSPTVPILLAEHNSVDEWMQIAMEQSNQVRIQALEVARADTEVKKARYSNLPVVTAVASYGRGNANYINGQNNYITGGHSAAVAEIGVQVTIPLFDGMLSRSQRMEHEALEDKARFDLDAVKQQAALGAQQAYLNVQGGISRISALRTAQGSARESLNYNMKAYRAGVRLNSDVLAAADKLYQQETQLSEARLTTLSWILRLKNVAGDLTVSEVDSVNALLGPSN</sequence>
<accession>A0A2S4M8J3</accession>
<evidence type="ECO:0000256" key="3">
    <source>
        <dbReference type="ARBA" id="ARBA00022448"/>
    </source>
</evidence>
<dbReference type="GO" id="GO:0009279">
    <property type="term" value="C:cell outer membrane"/>
    <property type="evidence" value="ECO:0007669"/>
    <property type="project" value="UniProtKB-SubCell"/>
</dbReference>
<dbReference type="GO" id="GO:0015288">
    <property type="term" value="F:porin activity"/>
    <property type="evidence" value="ECO:0007669"/>
    <property type="project" value="TreeGrafter"/>
</dbReference>
<evidence type="ECO:0000256" key="1">
    <source>
        <dbReference type="ARBA" id="ARBA00004442"/>
    </source>
</evidence>
<dbReference type="Gene3D" id="1.20.1600.10">
    <property type="entry name" value="Outer membrane efflux proteins (OEP)"/>
    <property type="match status" value="1"/>
</dbReference>
<evidence type="ECO:0000256" key="6">
    <source>
        <dbReference type="ARBA" id="ARBA00023136"/>
    </source>
</evidence>
<organism evidence="9 10">
    <name type="scientific">Paraburkholderia eburnea</name>
    <dbReference type="NCBI Taxonomy" id="1189126"/>
    <lineage>
        <taxon>Bacteria</taxon>
        <taxon>Pseudomonadati</taxon>
        <taxon>Pseudomonadota</taxon>
        <taxon>Betaproteobacteria</taxon>
        <taxon>Burkholderiales</taxon>
        <taxon>Burkholderiaceae</taxon>
        <taxon>Paraburkholderia</taxon>
    </lineage>
</organism>
<dbReference type="SUPFAM" id="SSF56954">
    <property type="entry name" value="Outer membrane efflux proteins (OEP)"/>
    <property type="match status" value="1"/>
</dbReference>
<keyword evidence="7" id="KW-0998">Cell outer membrane</keyword>
<keyword evidence="6 8" id="KW-0472">Membrane</keyword>
<keyword evidence="5 8" id="KW-0812">Transmembrane</keyword>
<dbReference type="OrthoDB" id="9813458at2"/>
<dbReference type="Pfam" id="PF02321">
    <property type="entry name" value="OEP"/>
    <property type="match status" value="2"/>
</dbReference>
<evidence type="ECO:0000256" key="7">
    <source>
        <dbReference type="ARBA" id="ARBA00023237"/>
    </source>
</evidence>
<name>A0A2S4M8J3_9BURK</name>
<reference evidence="9 10" key="1">
    <citation type="submission" date="2018-01" db="EMBL/GenBank/DDBJ databases">
        <title>Genomic Encyclopedia of Type Strains, Phase III (KMG-III): the genomes of soil and plant-associated and newly described type strains.</title>
        <authorList>
            <person name="Whitman W."/>
        </authorList>
    </citation>
    <scope>NUCLEOTIDE SEQUENCE [LARGE SCALE GENOMIC DNA]</scope>
    <source>
        <strain evidence="9 10">JCM 18070</strain>
    </source>
</reference>
<keyword evidence="4" id="KW-1134">Transmembrane beta strand</keyword>
<dbReference type="Proteomes" id="UP000237381">
    <property type="component" value="Unassembled WGS sequence"/>
</dbReference>
<evidence type="ECO:0000313" key="9">
    <source>
        <dbReference type="EMBL" id="POR51056.1"/>
    </source>
</evidence>
<keyword evidence="10" id="KW-1185">Reference proteome</keyword>
<protein>
    <submittedName>
        <fullName evidence="9">Outer membrane protein</fullName>
    </submittedName>
</protein>
<evidence type="ECO:0000256" key="5">
    <source>
        <dbReference type="ARBA" id="ARBA00022692"/>
    </source>
</evidence>
<gene>
    <name evidence="9" type="ORF">B0G62_10782</name>
</gene>
<keyword evidence="8" id="KW-1133">Transmembrane helix</keyword>
<evidence type="ECO:0000256" key="4">
    <source>
        <dbReference type="ARBA" id="ARBA00022452"/>
    </source>
</evidence>
<comment type="caution">
    <text evidence="9">The sequence shown here is derived from an EMBL/GenBank/DDBJ whole genome shotgun (WGS) entry which is preliminary data.</text>
</comment>
<evidence type="ECO:0000256" key="8">
    <source>
        <dbReference type="SAM" id="Phobius"/>
    </source>
</evidence>
<dbReference type="PANTHER" id="PTHR30026">
    <property type="entry name" value="OUTER MEMBRANE PROTEIN TOLC"/>
    <property type="match status" value="1"/>
</dbReference>
<comment type="similarity">
    <text evidence="2">Belongs to the outer membrane factor (OMF) (TC 1.B.17) family.</text>
</comment>
<keyword evidence="3" id="KW-0813">Transport</keyword>
<dbReference type="InterPro" id="IPR051906">
    <property type="entry name" value="TolC-like"/>
</dbReference>
<evidence type="ECO:0000256" key="2">
    <source>
        <dbReference type="ARBA" id="ARBA00007613"/>
    </source>
</evidence>
<dbReference type="PANTHER" id="PTHR30026:SF20">
    <property type="entry name" value="OUTER MEMBRANE PROTEIN TOLC"/>
    <property type="match status" value="1"/>
</dbReference>
<feature type="transmembrane region" description="Helical" evidence="8">
    <location>
        <begin position="25"/>
        <end position="45"/>
    </location>
</feature>
<dbReference type="InterPro" id="IPR003423">
    <property type="entry name" value="OMP_efflux"/>
</dbReference>
<dbReference type="GO" id="GO:1990281">
    <property type="term" value="C:efflux pump complex"/>
    <property type="evidence" value="ECO:0007669"/>
    <property type="project" value="TreeGrafter"/>
</dbReference>
<comment type="subcellular location">
    <subcellularLocation>
        <location evidence="1">Cell outer membrane</location>
    </subcellularLocation>
</comment>
<dbReference type="AlphaFoldDB" id="A0A2S4M8J3"/>
<proteinExistence type="inferred from homology"/>
<dbReference type="EMBL" id="PQGA01000007">
    <property type="protein sequence ID" value="POR51056.1"/>
    <property type="molecule type" value="Genomic_DNA"/>
</dbReference>
<dbReference type="GO" id="GO:0015562">
    <property type="term" value="F:efflux transmembrane transporter activity"/>
    <property type="evidence" value="ECO:0007669"/>
    <property type="project" value="InterPro"/>
</dbReference>